<dbReference type="InterPro" id="IPR039424">
    <property type="entry name" value="SBP_5"/>
</dbReference>
<reference evidence="6 7" key="1">
    <citation type="submission" date="2019-08" db="EMBL/GenBank/DDBJ databases">
        <title>In-depth cultivation of the pig gut microbiome towards novel bacterial diversity and tailored functional studies.</title>
        <authorList>
            <person name="Wylensek D."/>
            <person name="Hitch T.C.A."/>
            <person name="Clavel T."/>
        </authorList>
    </citation>
    <scope>NUCLEOTIDE SEQUENCE [LARGE SCALE GENOMIC DNA]</scope>
    <source>
        <strain evidence="6 7">SM-530-WT-4B</strain>
    </source>
</reference>
<feature type="domain" description="Solute-binding protein family 5" evidence="5">
    <location>
        <begin position="82"/>
        <end position="428"/>
    </location>
</feature>
<dbReference type="InterPro" id="IPR023765">
    <property type="entry name" value="SBP_5_CS"/>
</dbReference>
<sequence length="517" mass="57656">MSLIISKGSVFMKLKRYSVLCAVLALGLMFCGAAAAVPEDTITVGMAADAKSLDPQMTNDTTSSTYMIQMYEPLIEINSDRELVPCLAESWKQLDDLTYEITLRKGVKFHNGAEVTADDAVFTLNRMTTPAAAAVKSYGANIDASGLKVIDRYTFQVKASSPMAGFLSYLTHSSSYILCKAAVEAAGEDYAKHPIGTGPFKFVEKLKGDHVSYERFEDYWGNKPRYKKLLMRTIPEATSRVIELETGNIDIAYGIPNNDFKRLQDEGKVAVYNKPGLSITYMGFNTQIPPFDNPKVRKAITIAIDREGALDVVYKGLGRVPTSPLIPVNNYFPDPVPVEYDPDKAEKMLEEAGVKDLEFTIYTNENKQRKDYAEVIQAMLGDLGITVKIQVLEWGTFLEQLKAGKLPVFMIGWAADNINPDPDAYIKAAMHSRFAGPSNRVWLKDALVDELLDKGTVTPDGPERAEIYKKFCDRVNELNPWCYLAIADTLYGANKNLKGAEKFYRGSINRLDRIYYE</sequence>
<dbReference type="PANTHER" id="PTHR30290">
    <property type="entry name" value="PERIPLASMIC BINDING COMPONENT OF ABC TRANSPORTER"/>
    <property type="match status" value="1"/>
</dbReference>
<dbReference type="Gene3D" id="3.10.105.10">
    <property type="entry name" value="Dipeptide-binding Protein, Domain 3"/>
    <property type="match status" value="1"/>
</dbReference>
<feature type="chain" id="PRO_5026781066" evidence="4">
    <location>
        <begin position="36"/>
        <end position="517"/>
    </location>
</feature>
<keyword evidence="2" id="KW-0813">Transport</keyword>
<dbReference type="GO" id="GO:0042597">
    <property type="term" value="C:periplasmic space"/>
    <property type="evidence" value="ECO:0007669"/>
    <property type="project" value="UniProtKB-ARBA"/>
</dbReference>
<name>A0A6L5YCF8_9BACT</name>
<evidence type="ECO:0000313" key="6">
    <source>
        <dbReference type="EMBL" id="MST55805.1"/>
    </source>
</evidence>
<dbReference type="Gene3D" id="3.40.190.10">
    <property type="entry name" value="Periplasmic binding protein-like II"/>
    <property type="match status" value="1"/>
</dbReference>
<accession>A0A6L5YCF8</accession>
<evidence type="ECO:0000313" key="7">
    <source>
        <dbReference type="Proteomes" id="UP000473699"/>
    </source>
</evidence>
<dbReference type="Proteomes" id="UP000473699">
    <property type="component" value="Unassembled WGS sequence"/>
</dbReference>
<protein>
    <submittedName>
        <fullName evidence="6">ABC transporter substrate-binding protein</fullName>
    </submittedName>
</protein>
<dbReference type="PANTHER" id="PTHR30290:SF9">
    <property type="entry name" value="OLIGOPEPTIDE-BINDING PROTEIN APPA"/>
    <property type="match status" value="1"/>
</dbReference>
<feature type="signal peptide" evidence="4">
    <location>
        <begin position="1"/>
        <end position="35"/>
    </location>
</feature>
<gene>
    <name evidence="6" type="ORF">FYJ74_07145</name>
</gene>
<evidence type="ECO:0000259" key="5">
    <source>
        <dbReference type="Pfam" id="PF00496"/>
    </source>
</evidence>
<dbReference type="SUPFAM" id="SSF53850">
    <property type="entry name" value="Periplasmic binding protein-like II"/>
    <property type="match status" value="1"/>
</dbReference>
<comment type="similarity">
    <text evidence="1">Belongs to the bacterial solute-binding protein 5 family.</text>
</comment>
<dbReference type="InterPro" id="IPR000914">
    <property type="entry name" value="SBP_5_dom"/>
</dbReference>
<dbReference type="Pfam" id="PF00496">
    <property type="entry name" value="SBP_bac_5"/>
    <property type="match status" value="1"/>
</dbReference>
<dbReference type="InterPro" id="IPR030678">
    <property type="entry name" value="Peptide/Ni-bd"/>
</dbReference>
<dbReference type="EMBL" id="VUNH01000007">
    <property type="protein sequence ID" value="MST55805.1"/>
    <property type="molecule type" value="Genomic_DNA"/>
</dbReference>
<evidence type="ECO:0000256" key="2">
    <source>
        <dbReference type="ARBA" id="ARBA00022448"/>
    </source>
</evidence>
<dbReference type="GO" id="GO:1904680">
    <property type="term" value="F:peptide transmembrane transporter activity"/>
    <property type="evidence" value="ECO:0007669"/>
    <property type="project" value="TreeGrafter"/>
</dbReference>
<evidence type="ECO:0000256" key="1">
    <source>
        <dbReference type="ARBA" id="ARBA00005695"/>
    </source>
</evidence>
<dbReference type="GO" id="GO:0015833">
    <property type="term" value="P:peptide transport"/>
    <property type="evidence" value="ECO:0007669"/>
    <property type="project" value="TreeGrafter"/>
</dbReference>
<keyword evidence="3 4" id="KW-0732">Signal</keyword>
<dbReference type="PIRSF" id="PIRSF002741">
    <property type="entry name" value="MppA"/>
    <property type="match status" value="1"/>
</dbReference>
<dbReference type="AlphaFoldDB" id="A0A6L5YCF8"/>
<dbReference type="GO" id="GO:0043190">
    <property type="term" value="C:ATP-binding cassette (ABC) transporter complex"/>
    <property type="evidence" value="ECO:0007669"/>
    <property type="project" value="InterPro"/>
</dbReference>
<dbReference type="CDD" id="cd00995">
    <property type="entry name" value="PBP2_NikA_DppA_OppA_like"/>
    <property type="match status" value="1"/>
</dbReference>
<proteinExistence type="inferred from homology"/>
<evidence type="ECO:0000256" key="4">
    <source>
        <dbReference type="SAM" id="SignalP"/>
    </source>
</evidence>
<dbReference type="Gene3D" id="3.90.76.10">
    <property type="entry name" value="Dipeptide-binding Protein, Domain 1"/>
    <property type="match status" value="1"/>
</dbReference>
<organism evidence="6 7">
    <name type="scientific">Pyramidobacter porci</name>
    <dbReference type="NCBI Taxonomy" id="2605789"/>
    <lineage>
        <taxon>Bacteria</taxon>
        <taxon>Thermotogati</taxon>
        <taxon>Synergistota</taxon>
        <taxon>Synergistia</taxon>
        <taxon>Synergistales</taxon>
        <taxon>Dethiosulfovibrionaceae</taxon>
        <taxon>Pyramidobacter</taxon>
    </lineage>
</organism>
<evidence type="ECO:0000256" key="3">
    <source>
        <dbReference type="ARBA" id="ARBA00022729"/>
    </source>
</evidence>
<comment type="caution">
    <text evidence="6">The sequence shown here is derived from an EMBL/GenBank/DDBJ whole genome shotgun (WGS) entry which is preliminary data.</text>
</comment>
<keyword evidence="7" id="KW-1185">Reference proteome</keyword>
<dbReference type="PROSITE" id="PS01040">
    <property type="entry name" value="SBP_BACTERIAL_5"/>
    <property type="match status" value="1"/>
</dbReference>